<name>A0ABU8VEW7_9BURK</name>
<keyword evidence="1" id="KW-0472">Membrane</keyword>
<accession>A0ABU8VEW7</accession>
<dbReference type="Proteomes" id="UP001365846">
    <property type="component" value="Unassembled WGS sequence"/>
</dbReference>
<feature type="transmembrane region" description="Helical" evidence="1">
    <location>
        <begin position="85"/>
        <end position="106"/>
    </location>
</feature>
<keyword evidence="3" id="KW-1185">Reference proteome</keyword>
<proteinExistence type="predicted"/>
<comment type="caution">
    <text evidence="2">The sequence shown here is derived from an EMBL/GenBank/DDBJ whole genome shotgun (WGS) entry which is preliminary data.</text>
</comment>
<protein>
    <submittedName>
        <fullName evidence="2">Uncharacterized protein</fullName>
    </submittedName>
</protein>
<keyword evidence="1" id="KW-0812">Transmembrane</keyword>
<evidence type="ECO:0000256" key="1">
    <source>
        <dbReference type="SAM" id="Phobius"/>
    </source>
</evidence>
<evidence type="ECO:0000313" key="2">
    <source>
        <dbReference type="EMBL" id="MEJ8812187.1"/>
    </source>
</evidence>
<evidence type="ECO:0000313" key="3">
    <source>
        <dbReference type="Proteomes" id="UP001365846"/>
    </source>
</evidence>
<feature type="transmembrane region" description="Helical" evidence="1">
    <location>
        <begin position="12"/>
        <end position="33"/>
    </location>
</feature>
<reference evidence="2 3" key="1">
    <citation type="submission" date="2024-03" db="EMBL/GenBank/DDBJ databases">
        <title>Novel species of the genus Variovorax.</title>
        <authorList>
            <person name="Liu Q."/>
            <person name="Xin Y.-H."/>
        </authorList>
    </citation>
    <scope>NUCLEOTIDE SEQUENCE [LARGE SCALE GENOMIC DNA]</scope>
    <source>
        <strain evidence="2 3">KACC 18899</strain>
    </source>
</reference>
<gene>
    <name evidence="2" type="ORF">WKW77_13980</name>
</gene>
<keyword evidence="1" id="KW-1133">Transmembrane helix</keyword>
<dbReference type="RefSeq" id="WP_340357443.1">
    <property type="nucleotide sequence ID" value="NZ_JBBKZU010000005.1"/>
</dbReference>
<feature type="transmembrane region" description="Helical" evidence="1">
    <location>
        <begin position="40"/>
        <end position="65"/>
    </location>
</feature>
<organism evidence="2 3">
    <name type="scientific">Variovorax ureilyticus</name>
    <dbReference type="NCBI Taxonomy" id="1836198"/>
    <lineage>
        <taxon>Bacteria</taxon>
        <taxon>Pseudomonadati</taxon>
        <taxon>Pseudomonadota</taxon>
        <taxon>Betaproteobacteria</taxon>
        <taxon>Burkholderiales</taxon>
        <taxon>Comamonadaceae</taxon>
        <taxon>Variovorax</taxon>
    </lineage>
</organism>
<sequence>MHVSYSVFTEVRFWIMVAVSVVLPFSIYGVLIAKRAISRFTVLVLGFTLVAIAGIDVFFLQRLATLANATPSLADDVFFVSEVRVALYLLPALFAGLGINMISHVLTTHLAAAEKRFNEEHADAASGPEL</sequence>
<dbReference type="EMBL" id="JBBKZU010000005">
    <property type="protein sequence ID" value="MEJ8812187.1"/>
    <property type="molecule type" value="Genomic_DNA"/>
</dbReference>